<evidence type="ECO:0000313" key="4">
    <source>
        <dbReference type="Proteomes" id="UP001302126"/>
    </source>
</evidence>
<dbReference type="GO" id="GO:0016787">
    <property type="term" value="F:hydrolase activity"/>
    <property type="evidence" value="ECO:0007669"/>
    <property type="project" value="UniProtKB-KW"/>
</dbReference>
<keyword evidence="1" id="KW-0812">Transmembrane</keyword>
<keyword evidence="1" id="KW-0472">Membrane</keyword>
<dbReference type="Proteomes" id="UP001302126">
    <property type="component" value="Unassembled WGS sequence"/>
</dbReference>
<sequence length="419" mass="46413">MERRPKRPPLPVPSLPAAAAAPVKMTDNSKTGSYLAVGLTVGLAPPALYALFLLLSAIPIFQRNFLYAHKINTLWWPGTNLNKPERWGFAKNQVIPFALPTPDGSSLYAWHILPLPLYAQHEDRLASQPGGFSYDVTTTDNFKLLRDDPTSKLIISFHGNAGHISQSHRPRHYHSLTDTTRYHLLAIDYRGFGHSTGSPTESGLILDAVTAIDWAINTAGVSPSRIVLLGQSLGTAVASAAAELYATNEGVDFAGVVLVAGFSSLPAMLTGYSIAGFLPVLRPLTWWPWLLKNVMARVVDRWESAARWRKICQNVNRRGGRLRLNLVHARNDWDIPAHEDDKLFRAAVSGLIDAGEDLDDAWLNREKESRTIRRGKKAFTATWREGNAVVRQELFPHGGHNDVTFYAPVLLAVMRSFET</sequence>
<dbReference type="EMBL" id="MU864486">
    <property type="protein sequence ID" value="KAK4184495.1"/>
    <property type="molecule type" value="Genomic_DNA"/>
</dbReference>
<comment type="caution">
    <text evidence="3">The sequence shown here is derived from an EMBL/GenBank/DDBJ whole genome shotgun (WGS) entry which is preliminary data.</text>
</comment>
<reference evidence="3" key="1">
    <citation type="journal article" date="2023" name="Mol. Phylogenet. Evol.">
        <title>Genome-scale phylogeny and comparative genomics of the fungal order Sordariales.</title>
        <authorList>
            <person name="Hensen N."/>
            <person name="Bonometti L."/>
            <person name="Westerberg I."/>
            <person name="Brannstrom I.O."/>
            <person name="Guillou S."/>
            <person name="Cros-Aarteil S."/>
            <person name="Calhoun S."/>
            <person name="Haridas S."/>
            <person name="Kuo A."/>
            <person name="Mondo S."/>
            <person name="Pangilinan J."/>
            <person name="Riley R."/>
            <person name="LaButti K."/>
            <person name="Andreopoulos B."/>
            <person name="Lipzen A."/>
            <person name="Chen C."/>
            <person name="Yan M."/>
            <person name="Daum C."/>
            <person name="Ng V."/>
            <person name="Clum A."/>
            <person name="Steindorff A."/>
            <person name="Ohm R.A."/>
            <person name="Martin F."/>
            <person name="Silar P."/>
            <person name="Natvig D.O."/>
            <person name="Lalanne C."/>
            <person name="Gautier V."/>
            <person name="Ament-Velasquez S.L."/>
            <person name="Kruys A."/>
            <person name="Hutchinson M.I."/>
            <person name="Powell A.J."/>
            <person name="Barry K."/>
            <person name="Miller A.N."/>
            <person name="Grigoriev I.V."/>
            <person name="Debuchy R."/>
            <person name="Gladieux P."/>
            <person name="Hiltunen Thoren M."/>
            <person name="Johannesson H."/>
        </authorList>
    </citation>
    <scope>NUCLEOTIDE SEQUENCE</scope>
    <source>
        <strain evidence="3">PSN309</strain>
    </source>
</reference>
<reference evidence="3" key="2">
    <citation type="submission" date="2023-05" db="EMBL/GenBank/DDBJ databases">
        <authorList>
            <consortium name="Lawrence Berkeley National Laboratory"/>
            <person name="Steindorff A."/>
            <person name="Hensen N."/>
            <person name="Bonometti L."/>
            <person name="Westerberg I."/>
            <person name="Brannstrom I.O."/>
            <person name="Guillou S."/>
            <person name="Cros-Aarteil S."/>
            <person name="Calhoun S."/>
            <person name="Haridas S."/>
            <person name="Kuo A."/>
            <person name="Mondo S."/>
            <person name="Pangilinan J."/>
            <person name="Riley R."/>
            <person name="Labutti K."/>
            <person name="Andreopoulos B."/>
            <person name="Lipzen A."/>
            <person name="Chen C."/>
            <person name="Yanf M."/>
            <person name="Daum C."/>
            <person name="Ng V."/>
            <person name="Clum A."/>
            <person name="Ohm R."/>
            <person name="Martin F."/>
            <person name="Silar P."/>
            <person name="Natvig D."/>
            <person name="Lalanne C."/>
            <person name="Gautier V."/>
            <person name="Ament-Velasquez S.L."/>
            <person name="Kruys A."/>
            <person name="Hutchinson M.I."/>
            <person name="Powell A.J."/>
            <person name="Barry K."/>
            <person name="Miller A.N."/>
            <person name="Grigoriev I.V."/>
            <person name="Debuchy R."/>
            <person name="Gladieux P."/>
            <person name="Thoren M.H."/>
            <person name="Johannesson H."/>
        </authorList>
    </citation>
    <scope>NUCLEOTIDE SEQUENCE</scope>
    <source>
        <strain evidence="3">PSN309</strain>
    </source>
</reference>
<dbReference type="PANTHER" id="PTHR12277">
    <property type="entry name" value="ALPHA/BETA HYDROLASE DOMAIN-CONTAINING PROTEIN"/>
    <property type="match status" value="1"/>
</dbReference>
<gene>
    <name evidence="3" type="ORF">QBC35DRAFT_505830</name>
</gene>
<keyword evidence="1" id="KW-1133">Transmembrane helix</keyword>
<dbReference type="AlphaFoldDB" id="A0AAN7AG28"/>
<name>A0AAN7AG28_9PEZI</name>
<feature type="domain" description="AB hydrolase-1" evidence="2">
    <location>
        <begin position="158"/>
        <end position="407"/>
    </location>
</feature>
<dbReference type="SUPFAM" id="SSF53474">
    <property type="entry name" value="alpha/beta-Hydrolases"/>
    <property type="match status" value="1"/>
</dbReference>
<feature type="transmembrane region" description="Helical" evidence="1">
    <location>
        <begin position="36"/>
        <end position="61"/>
    </location>
</feature>
<dbReference type="InterPro" id="IPR029058">
    <property type="entry name" value="AB_hydrolase_fold"/>
</dbReference>
<protein>
    <submittedName>
        <fullName evidence="3">Alpha/Beta hydrolase protein</fullName>
    </submittedName>
</protein>
<organism evidence="3 4">
    <name type="scientific">Podospora australis</name>
    <dbReference type="NCBI Taxonomy" id="1536484"/>
    <lineage>
        <taxon>Eukaryota</taxon>
        <taxon>Fungi</taxon>
        <taxon>Dikarya</taxon>
        <taxon>Ascomycota</taxon>
        <taxon>Pezizomycotina</taxon>
        <taxon>Sordariomycetes</taxon>
        <taxon>Sordariomycetidae</taxon>
        <taxon>Sordariales</taxon>
        <taxon>Podosporaceae</taxon>
        <taxon>Podospora</taxon>
    </lineage>
</organism>
<keyword evidence="4" id="KW-1185">Reference proteome</keyword>
<accession>A0AAN7AG28</accession>
<evidence type="ECO:0000259" key="2">
    <source>
        <dbReference type="Pfam" id="PF12697"/>
    </source>
</evidence>
<dbReference type="Gene3D" id="3.40.50.1820">
    <property type="entry name" value="alpha/beta hydrolase"/>
    <property type="match status" value="1"/>
</dbReference>
<dbReference type="PANTHER" id="PTHR12277:SF81">
    <property type="entry name" value="PROTEIN ABHD13"/>
    <property type="match status" value="1"/>
</dbReference>
<dbReference type="InterPro" id="IPR000073">
    <property type="entry name" value="AB_hydrolase_1"/>
</dbReference>
<keyword evidence="3" id="KW-0378">Hydrolase</keyword>
<evidence type="ECO:0000256" key="1">
    <source>
        <dbReference type="SAM" id="Phobius"/>
    </source>
</evidence>
<proteinExistence type="predicted"/>
<evidence type="ECO:0000313" key="3">
    <source>
        <dbReference type="EMBL" id="KAK4184495.1"/>
    </source>
</evidence>
<dbReference type="Pfam" id="PF12697">
    <property type="entry name" value="Abhydrolase_6"/>
    <property type="match status" value="1"/>
</dbReference>